<evidence type="ECO:0000313" key="5">
    <source>
        <dbReference type="EMBL" id="AKJ70394.1"/>
    </source>
</evidence>
<feature type="domain" description="Uracil-DNA glycosylase-like" evidence="4">
    <location>
        <begin position="12"/>
        <end position="170"/>
    </location>
</feature>
<keyword evidence="3" id="KW-0234">DNA repair</keyword>
<dbReference type="GO" id="GO:0006285">
    <property type="term" value="P:base-excision repair, AP site formation"/>
    <property type="evidence" value="ECO:0007669"/>
    <property type="project" value="InterPro"/>
</dbReference>
<protein>
    <submittedName>
        <fullName evidence="5">DNA glycosylase</fullName>
    </submittedName>
</protein>
<dbReference type="InterPro" id="IPR036895">
    <property type="entry name" value="Uracil-DNA_glycosylase-like_sf"/>
</dbReference>
<evidence type="ECO:0000313" key="6">
    <source>
        <dbReference type="Proteomes" id="UP000036700"/>
    </source>
</evidence>
<keyword evidence="1" id="KW-0227">DNA damage</keyword>
<dbReference type="RefSeq" id="WP_047216367.1">
    <property type="nucleotide sequence ID" value="NZ_CP011568.3"/>
</dbReference>
<dbReference type="Gene3D" id="3.40.470.10">
    <property type="entry name" value="Uracil-DNA glycosylase-like domain"/>
    <property type="match status" value="1"/>
</dbReference>
<dbReference type="GO" id="GO:0008263">
    <property type="term" value="F:pyrimidine-specific mismatch base pair DNA N-glycosylase activity"/>
    <property type="evidence" value="ECO:0007669"/>
    <property type="project" value="TreeGrafter"/>
</dbReference>
<keyword evidence="6" id="KW-1185">Reference proteome</keyword>
<sequence length="177" mass="18764">MADPTDSTQALPDILAPGLSVVFCGINPSLGAASTGHHFANGRNRFWRAIHLAGFSPGQIRPEDDRTLLQYGCGLTTALARPTARARELSREELAAAAVALERKIELYAPCCLAFLGKMALAAMTGAQHLAWGPQASPFGGAHTWVLPNPSGLNRAFNLDSLVIAYRELRAAVASIS</sequence>
<reference evidence="6" key="1">
    <citation type="submission" date="2015-06" db="EMBL/GenBank/DDBJ databases">
        <authorList>
            <person name="Lim Y.L."/>
            <person name="Ee R."/>
            <person name="Yong D."/>
            <person name="How K.Y."/>
            <person name="Yin W.F."/>
            <person name="Chan K.G."/>
        </authorList>
    </citation>
    <scope>NUCLEOTIDE SEQUENCE [LARGE SCALE GENOMIC DNA]</scope>
    <source>
        <strain evidence="6">DSM 25325</strain>
    </source>
</reference>
<evidence type="ECO:0000259" key="4">
    <source>
        <dbReference type="SMART" id="SM00986"/>
    </source>
</evidence>
<dbReference type="Pfam" id="PF03167">
    <property type="entry name" value="UDG"/>
    <property type="match status" value="1"/>
</dbReference>
<dbReference type="CDD" id="cd10028">
    <property type="entry name" value="UDG-F2_TDG_MUG"/>
    <property type="match status" value="1"/>
</dbReference>
<dbReference type="Proteomes" id="UP000036700">
    <property type="component" value="Chromosome"/>
</dbReference>
<accession>A0A0G3EWM6</accession>
<dbReference type="STRING" id="445709.ABW99_05645"/>
<evidence type="ECO:0000256" key="1">
    <source>
        <dbReference type="ARBA" id="ARBA00022763"/>
    </source>
</evidence>
<dbReference type="InterPro" id="IPR005122">
    <property type="entry name" value="Uracil-DNA_glycosylase-like"/>
</dbReference>
<dbReference type="SMART" id="SM00986">
    <property type="entry name" value="UDG"/>
    <property type="match status" value="1"/>
</dbReference>
<gene>
    <name evidence="5" type="ORF">ABW99_05645</name>
</gene>
<dbReference type="PATRIC" id="fig|445709.3.peg.1216"/>
<organism evidence="5 6">
    <name type="scientific">Pandoraea thiooxydans</name>
    <dbReference type="NCBI Taxonomy" id="445709"/>
    <lineage>
        <taxon>Bacteria</taxon>
        <taxon>Pseudomonadati</taxon>
        <taxon>Pseudomonadota</taxon>
        <taxon>Betaproteobacteria</taxon>
        <taxon>Burkholderiales</taxon>
        <taxon>Burkholderiaceae</taxon>
        <taxon>Pandoraea</taxon>
    </lineage>
</organism>
<dbReference type="SUPFAM" id="SSF52141">
    <property type="entry name" value="Uracil-DNA glycosylase-like"/>
    <property type="match status" value="1"/>
</dbReference>
<dbReference type="OrthoDB" id="9799921at2"/>
<dbReference type="NCBIfam" id="NF007570">
    <property type="entry name" value="PRK10201.1"/>
    <property type="match status" value="1"/>
</dbReference>
<name>A0A0G3EWM6_9BURK</name>
<dbReference type="GO" id="GO:0004844">
    <property type="term" value="F:uracil DNA N-glycosylase activity"/>
    <property type="evidence" value="ECO:0007669"/>
    <property type="project" value="TreeGrafter"/>
</dbReference>
<dbReference type="KEGG" id="ptx:ABW99_05645"/>
<evidence type="ECO:0000256" key="2">
    <source>
        <dbReference type="ARBA" id="ARBA00022801"/>
    </source>
</evidence>
<dbReference type="EMBL" id="CP011568">
    <property type="protein sequence ID" value="AKJ70394.1"/>
    <property type="molecule type" value="Genomic_DNA"/>
</dbReference>
<dbReference type="SMART" id="SM00987">
    <property type="entry name" value="UreE_C"/>
    <property type="match status" value="1"/>
</dbReference>
<dbReference type="InterPro" id="IPR015637">
    <property type="entry name" value="MUG/TDG"/>
</dbReference>
<dbReference type="AlphaFoldDB" id="A0A0G3EWM6"/>
<proteinExistence type="predicted"/>
<dbReference type="PANTHER" id="PTHR12159:SF9">
    <property type="entry name" value="G_T MISMATCH-SPECIFIC THYMINE DNA GLYCOSYLASE"/>
    <property type="match status" value="1"/>
</dbReference>
<evidence type="ECO:0000256" key="3">
    <source>
        <dbReference type="ARBA" id="ARBA00023204"/>
    </source>
</evidence>
<keyword evidence="2" id="KW-0378">Hydrolase</keyword>
<dbReference type="PANTHER" id="PTHR12159">
    <property type="entry name" value="G/T AND G/U MISMATCH-SPECIFIC DNA GLYCOSYLASE"/>
    <property type="match status" value="1"/>
</dbReference>